<dbReference type="SUPFAM" id="SSF50249">
    <property type="entry name" value="Nucleic acid-binding proteins"/>
    <property type="match status" value="1"/>
</dbReference>
<name>A0A926EE21_9FIRM</name>
<proteinExistence type="inferred from homology"/>
<feature type="domain" description="DNA replication/recombination mediator RecO N-terminal" evidence="8">
    <location>
        <begin position="1"/>
        <end position="76"/>
    </location>
</feature>
<dbReference type="InterPro" id="IPR042242">
    <property type="entry name" value="RecO_C"/>
</dbReference>
<dbReference type="Proteomes" id="UP000655830">
    <property type="component" value="Unassembled WGS sequence"/>
</dbReference>
<evidence type="ECO:0000256" key="6">
    <source>
        <dbReference type="ARBA" id="ARBA00033409"/>
    </source>
</evidence>
<dbReference type="InterPro" id="IPR037278">
    <property type="entry name" value="ARFGAP/RecO"/>
</dbReference>
<comment type="function">
    <text evidence="7">Involved in DNA repair and RecF pathway recombination.</text>
</comment>
<dbReference type="Gene3D" id="2.40.50.140">
    <property type="entry name" value="Nucleic acid-binding proteins"/>
    <property type="match status" value="1"/>
</dbReference>
<dbReference type="NCBIfam" id="TIGR00613">
    <property type="entry name" value="reco"/>
    <property type="match status" value="1"/>
</dbReference>
<comment type="caution">
    <text evidence="9">The sequence shown here is derived from an EMBL/GenBank/DDBJ whole genome shotgun (WGS) entry which is preliminary data.</text>
</comment>
<dbReference type="InterPro" id="IPR022572">
    <property type="entry name" value="DNA_rep/recomb_RecO_N"/>
</dbReference>
<evidence type="ECO:0000259" key="8">
    <source>
        <dbReference type="Pfam" id="PF11967"/>
    </source>
</evidence>
<evidence type="ECO:0000256" key="4">
    <source>
        <dbReference type="ARBA" id="ARBA00023172"/>
    </source>
</evidence>
<dbReference type="InterPro" id="IPR003717">
    <property type="entry name" value="RecO"/>
</dbReference>
<gene>
    <name evidence="7 9" type="primary">recO</name>
    <name evidence="9" type="ORF">H8718_07280</name>
</gene>
<dbReference type="GO" id="GO:0043590">
    <property type="term" value="C:bacterial nucleoid"/>
    <property type="evidence" value="ECO:0007669"/>
    <property type="project" value="TreeGrafter"/>
</dbReference>
<keyword evidence="10" id="KW-1185">Reference proteome</keyword>
<dbReference type="RefSeq" id="WP_177669605.1">
    <property type="nucleotide sequence ID" value="NZ_JACRSY010000009.1"/>
</dbReference>
<dbReference type="Gene3D" id="1.20.1440.120">
    <property type="entry name" value="Recombination protein O, C-terminal domain"/>
    <property type="match status" value="1"/>
</dbReference>
<dbReference type="GO" id="GO:0006302">
    <property type="term" value="P:double-strand break repair"/>
    <property type="evidence" value="ECO:0007669"/>
    <property type="project" value="TreeGrafter"/>
</dbReference>
<dbReference type="Pfam" id="PF02565">
    <property type="entry name" value="RecO_C"/>
    <property type="match status" value="1"/>
</dbReference>
<protein>
    <recommendedName>
        <fullName evidence="2 7">DNA repair protein RecO</fullName>
    </recommendedName>
    <alternativeName>
        <fullName evidence="6 7">Recombination protein O</fullName>
    </alternativeName>
</protein>
<dbReference type="EMBL" id="JACRSY010000009">
    <property type="protein sequence ID" value="MBC8579326.1"/>
    <property type="molecule type" value="Genomic_DNA"/>
</dbReference>
<dbReference type="SUPFAM" id="SSF57863">
    <property type="entry name" value="ArfGap/RecO-like zinc finger"/>
    <property type="match status" value="1"/>
</dbReference>
<evidence type="ECO:0000256" key="5">
    <source>
        <dbReference type="ARBA" id="ARBA00023204"/>
    </source>
</evidence>
<evidence type="ECO:0000256" key="7">
    <source>
        <dbReference type="HAMAP-Rule" id="MF_00201"/>
    </source>
</evidence>
<sequence>MVIKVDAVVVKEYVVGESDKYITLFTREYGIIQVGAPRAKKFDKGLASGTELFVYGEFVLTQYKHTYKLISVEPRYTFHHLRENLVILSYASYIAEFVSEVATESSGNSELLTLMLYALHSLNKSSEESAERIRRTFEMRALVVLGFTPELTRCVSCGMSVEGDEHATYTFLVEEGGLCCKKCRSMSALITLSYTTWYVLNYIRLAPYKTLFNFEIKPYVLQEMARLCDEMVAYYIEKSFKTLEFIKSLGILS</sequence>
<evidence type="ECO:0000256" key="3">
    <source>
        <dbReference type="ARBA" id="ARBA00022763"/>
    </source>
</evidence>
<evidence type="ECO:0000256" key="1">
    <source>
        <dbReference type="ARBA" id="ARBA00007452"/>
    </source>
</evidence>
<dbReference type="HAMAP" id="MF_00201">
    <property type="entry name" value="RecO"/>
    <property type="match status" value="1"/>
</dbReference>
<keyword evidence="4 7" id="KW-0233">DNA recombination</keyword>
<dbReference type="PANTHER" id="PTHR33991">
    <property type="entry name" value="DNA REPAIR PROTEIN RECO"/>
    <property type="match status" value="1"/>
</dbReference>
<dbReference type="Pfam" id="PF11967">
    <property type="entry name" value="RecO_N"/>
    <property type="match status" value="1"/>
</dbReference>
<organism evidence="9 10">
    <name type="scientific">Zhenhengia yiwuensis</name>
    <dbReference type="NCBI Taxonomy" id="2763666"/>
    <lineage>
        <taxon>Bacteria</taxon>
        <taxon>Bacillati</taxon>
        <taxon>Bacillota</taxon>
        <taxon>Clostridia</taxon>
        <taxon>Lachnospirales</taxon>
        <taxon>Lachnospiraceae</taxon>
        <taxon>Zhenhengia</taxon>
    </lineage>
</organism>
<evidence type="ECO:0000256" key="2">
    <source>
        <dbReference type="ARBA" id="ARBA00021310"/>
    </source>
</evidence>
<keyword evidence="3 7" id="KW-0227">DNA damage</keyword>
<dbReference type="AlphaFoldDB" id="A0A926EE21"/>
<keyword evidence="5 7" id="KW-0234">DNA repair</keyword>
<evidence type="ECO:0000313" key="10">
    <source>
        <dbReference type="Proteomes" id="UP000655830"/>
    </source>
</evidence>
<comment type="similarity">
    <text evidence="1 7">Belongs to the RecO family.</text>
</comment>
<dbReference type="GO" id="GO:0006310">
    <property type="term" value="P:DNA recombination"/>
    <property type="evidence" value="ECO:0007669"/>
    <property type="project" value="UniProtKB-UniRule"/>
</dbReference>
<accession>A0A926EE21</accession>
<reference evidence="9" key="1">
    <citation type="submission" date="2020-08" db="EMBL/GenBank/DDBJ databases">
        <title>Genome public.</title>
        <authorList>
            <person name="Liu C."/>
            <person name="Sun Q."/>
        </authorList>
    </citation>
    <scope>NUCLEOTIDE SEQUENCE</scope>
    <source>
        <strain evidence="9">NSJ-12</strain>
    </source>
</reference>
<dbReference type="InterPro" id="IPR012340">
    <property type="entry name" value="NA-bd_OB-fold"/>
</dbReference>
<evidence type="ECO:0000313" key="9">
    <source>
        <dbReference type="EMBL" id="MBC8579326.1"/>
    </source>
</evidence>
<dbReference type="PANTHER" id="PTHR33991:SF1">
    <property type="entry name" value="DNA REPAIR PROTEIN RECO"/>
    <property type="match status" value="1"/>
</dbReference>